<protein>
    <recommendedName>
        <fullName evidence="3">D-galactarate dehydratase</fullName>
    </recommendedName>
</protein>
<evidence type="ECO:0008006" key="3">
    <source>
        <dbReference type="Google" id="ProtNLM"/>
    </source>
</evidence>
<name>A0A9Q2NLZ6_9RHOB</name>
<organism evidence="1 2">
    <name type="scientific">Pseudosulfitobacter pseudonitzschiae</name>
    <dbReference type="NCBI Taxonomy" id="1402135"/>
    <lineage>
        <taxon>Bacteria</taxon>
        <taxon>Pseudomonadati</taxon>
        <taxon>Pseudomonadota</taxon>
        <taxon>Alphaproteobacteria</taxon>
        <taxon>Rhodobacterales</taxon>
        <taxon>Roseobacteraceae</taxon>
        <taxon>Pseudosulfitobacter</taxon>
    </lineage>
</organism>
<dbReference type="AlphaFoldDB" id="A0A9Q2NLZ6"/>
<sequence length="165" mass="16757">MKTISLILICACTLTGCSRLPAFLQPRPDVAESRTDGVSTDVRPKERPAAAVPATGARTVADFDTVSAEEKAAATAAPAKAGGRLGVTVASLGSPSEPGLWLKTPLVKSEQPGRVVFAGSGKSVAVTLIPIDGPATGGSRMSLSAFQTLEAPLTGLPQIEVFTAS</sequence>
<evidence type="ECO:0000313" key="2">
    <source>
        <dbReference type="Proteomes" id="UP000809337"/>
    </source>
</evidence>
<evidence type="ECO:0000313" key="1">
    <source>
        <dbReference type="EMBL" id="MBM2353938.1"/>
    </source>
</evidence>
<dbReference type="RefSeq" id="WP_231033054.1">
    <property type="nucleotide sequence ID" value="NZ_JAJNGX010000002.1"/>
</dbReference>
<dbReference type="PROSITE" id="PS51257">
    <property type="entry name" value="PROKAR_LIPOPROTEIN"/>
    <property type="match status" value="1"/>
</dbReference>
<reference evidence="1" key="1">
    <citation type="submission" date="2021-01" db="EMBL/GenBank/DDBJ databases">
        <title>Diatom-associated Roseobacters Show Island Model of Population Structure.</title>
        <authorList>
            <person name="Qu L."/>
            <person name="Feng X."/>
            <person name="Chen Y."/>
            <person name="Li L."/>
            <person name="Wang X."/>
            <person name="Hu Z."/>
            <person name="Wang H."/>
            <person name="Luo H."/>
        </authorList>
    </citation>
    <scope>NUCLEOTIDE SEQUENCE</scope>
    <source>
        <strain evidence="1">SM26-45</strain>
    </source>
</reference>
<proteinExistence type="predicted"/>
<gene>
    <name evidence="1" type="ORF">JQX14_05295</name>
</gene>
<comment type="caution">
    <text evidence="1">The sequence shown here is derived from an EMBL/GenBank/DDBJ whole genome shotgun (WGS) entry which is preliminary data.</text>
</comment>
<dbReference type="Proteomes" id="UP000809337">
    <property type="component" value="Unassembled WGS sequence"/>
</dbReference>
<dbReference type="EMBL" id="JAFBWN010000002">
    <property type="protein sequence ID" value="MBM2353938.1"/>
    <property type="molecule type" value="Genomic_DNA"/>
</dbReference>
<accession>A0A9Q2NLZ6</accession>